<dbReference type="Proteomes" id="UP001170717">
    <property type="component" value="Unassembled WGS sequence"/>
</dbReference>
<keyword evidence="1" id="KW-0663">Pyridoxal phosphate</keyword>
<evidence type="ECO:0000256" key="1">
    <source>
        <dbReference type="ARBA" id="ARBA00022898"/>
    </source>
</evidence>
<gene>
    <name evidence="3" type="ORF">AVL57_15485</name>
    <name evidence="4" type="ORF">Q4527_11090</name>
</gene>
<evidence type="ECO:0000313" key="4">
    <source>
        <dbReference type="EMBL" id="MDO6577942.1"/>
    </source>
</evidence>
<dbReference type="PROSITE" id="PS51318">
    <property type="entry name" value="TAT"/>
    <property type="match status" value="1"/>
</dbReference>
<organism evidence="4 6">
    <name type="scientific">Alteromonas stellipolaris</name>
    <dbReference type="NCBI Taxonomy" id="233316"/>
    <lineage>
        <taxon>Bacteria</taxon>
        <taxon>Pseudomonadati</taxon>
        <taxon>Pseudomonadota</taxon>
        <taxon>Gammaproteobacteria</taxon>
        <taxon>Alteromonadales</taxon>
        <taxon>Alteromonadaceae</taxon>
        <taxon>Alteromonas/Salinimonas group</taxon>
        <taxon>Alteromonas</taxon>
    </lineage>
</organism>
<dbReference type="PANTHER" id="PTHR43092:SF6">
    <property type="entry name" value="BLR1280 PROTEIN"/>
    <property type="match status" value="1"/>
</dbReference>
<dbReference type="Proteomes" id="UP000056750">
    <property type="component" value="Chromosome"/>
</dbReference>
<evidence type="ECO:0000313" key="6">
    <source>
        <dbReference type="Proteomes" id="UP001170717"/>
    </source>
</evidence>
<evidence type="ECO:0000259" key="2">
    <source>
        <dbReference type="Pfam" id="PF00266"/>
    </source>
</evidence>
<dbReference type="KEGG" id="asq:AVL57_15485"/>
<keyword evidence="4" id="KW-0808">Transferase</keyword>
<dbReference type="AlphaFoldDB" id="A0AAW7Z1Q2"/>
<feature type="domain" description="Aminotransferase class V" evidence="2">
    <location>
        <begin position="124"/>
        <end position="409"/>
    </location>
</feature>
<dbReference type="PANTHER" id="PTHR43092">
    <property type="entry name" value="L-CYSTEINE DESULFHYDRASE"/>
    <property type="match status" value="1"/>
</dbReference>
<keyword evidence="4" id="KW-0032">Aminotransferase</keyword>
<dbReference type="InterPro" id="IPR006311">
    <property type="entry name" value="TAT_signal"/>
</dbReference>
<name>A0AAW7Z1Q2_9ALTE</name>
<proteinExistence type="predicted"/>
<accession>A0AAW7Z1Q2</accession>
<dbReference type="InterPro" id="IPR000192">
    <property type="entry name" value="Aminotrans_V_dom"/>
</dbReference>
<dbReference type="InterPro" id="IPR015422">
    <property type="entry name" value="PyrdxlP-dep_Trfase_small"/>
</dbReference>
<dbReference type="InterPro" id="IPR015424">
    <property type="entry name" value="PyrdxlP-dep_Trfase"/>
</dbReference>
<sequence length="454" mass="50010">MSEVPEYLNRRQVLKALVGGAVGGTVGGTVGTLAATKLVHASSEVTSSIPAKLPRLPERPKNISPEMLAKDESFWAQVALNYDKARGIVNLEHGYWGKMSKQVQQVFIEKTEMVNTQLSVYGRKHFSNDLKNSAHKIAQALGADSDEVVITRNATESIHNLMRQYNDFNANDTVLFADIDYPSFKETMRWLAKTQHVKPVEVTLPAQTNQAEILNLYITAFDENPNVKLMLLTHVSNQHGLILPVADIAKAAKARGIDVICDCAQSWGLLDFNIAELNVDWAGFNLHKWIGSPVGVGALYMKKGTLDKISPYPGETDPTNTLAHKRVHTATSNFASILTVPAAIDFHQSLGAANKEARLRYLRNLWVEEVKKLPNIEVLGGEDDASSTGMGAFRTKGKVSLDDAKMIQQRLENEFNVFTVVRVGLASGCCIRVTPQIFISAEEMKQLTLALKSL</sequence>
<dbReference type="SUPFAM" id="SSF53383">
    <property type="entry name" value="PLP-dependent transferases"/>
    <property type="match status" value="1"/>
</dbReference>
<dbReference type="EMBL" id="CP013926">
    <property type="protein sequence ID" value="AMJ75239.1"/>
    <property type="molecule type" value="Genomic_DNA"/>
</dbReference>
<dbReference type="GO" id="GO:0008483">
    <property type="term" value="F:transaminase activity"/>
    <property type="evidence" value="ECO:0007669"/>
    <property type="project" value="UniProtKB-KW"/>
</dbReference>
<dbReference type="InterPro" id="IPR015421">
    <property type="entry name" value="PyrdxlP-dep_Trfase_major"/>
</dbReference>
<evidence type="ECO:0000313" key="3">
    <source>
        <dbReference type="EMBL" id="AMJ75239.1"/>
    </source>
</evidence>
<reference evidence="4" key="2">
    <citation type="submission" date="2023-07" db="EMBL/GenBank/DDBJ databases">
        <title>Genome content predicts the carbon catabolic preferences of heterotrophic bacteria.</title>
        <authorList>
            <person name="Gralka M."/>
        </authorList>
    </citation>
    <scope>NUCLEOTIDE SEQUENCE</scope>
    <source>
        <strain evidence="4">F2M12</strain>
    </source>
</reference>
<dbReference type="Gene3D" id="3.90.1150.10">
    <property type="entry name" value="Aspartate Aminotransferase, domain 1"/>
    <property type="match status" value="1"/>
</dbReference>
<dbReference type="Pfam" id="PF00266">
    <property type="entry name" value="Aminotran_5"/>
    <property type="match status" value="1"/>
</dbReference>
<keyword evidence="5" id="KW-1185">Reference proteome</keyword>
<reference evidence="3 5" key="1">
    <citation type="submission" date="2015-12" db="EMBL/GenBank/DDBJ databases">
        <title>Intraspecies pangenome expansion in the marine bacterium Alteromonas.</title>
        <authorList>
            <person name="Lopez-Perez M."/>
            <person name="Rodriguez-Valera F."/>
        </authorList>
    </citation>
    <scope>NUCLEOTIDE SEQUENCE [LARGE SCALE GENOMIC DNA]</scope>
    <source>
        <strain evidence="3 5">LMG 21861</strain>
    </source>
</reference>
<dbReference type="EMBL" id="JAUOQI010000006">
    <property type="protein sequence ID" value="MDO6577942.1"/>
    <property type="molecule type" value="Genomic_DNA"/>
</dbReference>
<dbReference type="Gene3D" id="3.40.640.10">
    <property type="entry name" value="Type I PLP-dependent aspartate aminotransferase-like (Major domain)"/>
    <property type="match status" value="1"/>
</dbReference>
<protein>
    <submittedName>
        <fullName evidence="4">Aminotransferase class V-fold PLP-dependent enzyme</fullName>
    </submittedName>
    <submittedName>
        <fullName evidence="3">Penicillin epimerase</fullName>
    </submittedName>
</protein>
<evidence type="ECO:0000313" key="5">
    <source>
        <dbReference type="Proteomes" id="UP000056750"/>
    </source>
</evidence>
<dbReference type="RefSeq" id="WP_057790290.1">
    <property type="nucleotide sequence ID" value="NZ_CP013926.1"/>
</dbReference>